<dbReference type="AlphaFoldDB" id="A0A4V3B3J6"/>
<proteinExistence type="predicted"/>
<dbReference type="RefSeq" id="WP_133398376.1">
    <property type="nucleotide sequence ID" value="NZ_SMZX01000001.1"/>
</dbReference>
<sequence>MAGTATTVGVLVVTATLAVGFVTAGAAASTAARASGAADAAALAAADTASGLVPGEPCDQAAAVAGRVGASVSACRLDGLVATVEVSIAFGAWDARARARAGPPPG</sequence>
<protein>
    <submittedName>
        <fullName evidence="2">Helicase</fullName>
    </submittedName>
</protein>
<keyword evidence="2" id="KW-0347">Helicase</keyword>
<organism evidence="2 3">
    <name type="scientific">Microbacterium oleivorans</name>
    <dbReference type="NCBI Taxonomy" id="273677"/>
    <lineage>
        <taxon>Bacteria</taxon>
        <taxon>Bacillati</taxon>
        <taxon>Actinomycetota</taxon>
        <taxon>Actinomycetes</taxon>
        <taxon>Micrococcales</taxon>
        <taxon>Microbacteriaceae</taxon>
        <taxon>Microbacterium</taxon>
    </lineage>
</organism>
<comment type="caution">
    <text evidence="2">The sequence shown here is derived from an EMBL/GenBank/DDBJ whole genome shotgun (WGS) entry which is preliminary data.</text>
</comment>
<evidence type="ECO:0000313" key="2">
    <source>
        <dbReference type="EMBL" id="TDL45113.1"/>
    </source>
</evidence>
<keyword evidence="1" id="KW-0732">Signal</keyword>
<keyword evidence="2" id="KW-0547">Nucleotide-binding</keyword>
<dbReference type="EMBL" id="SMZX01000001">
    <property type="protein sequence ID" value="TDL45113.1"/>
    <property type="molecule type" value="Genomic_DNA"/>
</dbReference>
<name>A0A4V3B3J6_9MICO</name>
<dbReference type="STRING" id="273677.BW34_02641"/>
<evidence type="ECO:0000313" key="3">
    <source>
        <dbReference type="Proteomes" id="UP000295633"/>
    </source>
</evidence>
<keyword evidence="2" id="KW-0067">ATP-binding</keyword>
<feature type="chain" id="PRO_5020793267" evidence="1">
    <location>
        <begin position="27"/>
        <end position="106"/>
    </location>
</feature>
<reference evidence="2 3" key="1">
    <citation type="submission" date="2019-03" db="EMBL/GenBank/DDBJ databases">
        <title>Genome Sequencing and Assembly of Various Microbes Isolated from Partially Reclaimed Soil and Acid Mine Drainage (AMD) Site.</title>
        <authorList>
            <person name="Steinbock B."/>
            <person name="Bechtold R."/>
            <person name="Sevigny J.L."/>
            <person name="Thomas D."/>
            <person name="Cuthill L.R."/>
            <person name="Aveiro Johannsen E.J."/>
            <person name="Thomas K."/>
            <person name="Ghosh A."/>
        </authorList>
    </citation>
    <scope>NUCLEOTIDE SEQUENCE [LARGE SCALE GENOMIC DNA]</scope>
    <source>
        <strain evidence="2 3">F-B2</strain>
    </source>
</reference>
<dbReference type="NCBIfam" id="TIGR03816">
    <property type="entry name" value="tadE_like_DECH"/>
    <property type="match status" value="1"/>
</dbReference>
<keyword evidence="2" id="KW-0378">Hydrolase</keyword>
<evidence type="ECO:0000256" key="1">
    <source>
        <dbReference type="SAM" id="SignalP"/>
    </source>
</evidence>
<dbReference type="Proteomes" id="UP000295633">
    <property type="component" value="Unassembled WGS sequence"/>
</dbReference>
<gene>
    <name evidence="2" type="ORF">E2R54_01070</name>
</gene>
<dbReference type="InterPro" id="IPR021202">
    <property type="entry name" value="Rv3654c-like"/>
</dbReference>
<feature type="signal peptide" evidence="1">
    <location>
        <begin position="1"/>
        <end position="26"/>
    </location>
</feature>
<accession>A0A4V3B3J6</accession>
<dbReference type="GO" id="GO:0004386">
    <property type="term" value="F:helicase activity"/>
    <property type="evidence" value="ECO:0007669"/>
    <property type="project" value="UniProtKB-KW"/>
</dbReference>